<reference evidence="2" key="1">
    <citation type="submission" date="2013-10" db="EMBL/GenBank/DDBJ databases">
        <title>Genomic analysis of the causative agents of coccidiosis in chickens.</title>
        <authorList>
            <person name="Reid A.J."/>
            <person name="Blake D."/>
            <person name="Billington K."/>
            <person name="Browne H."/>
            <person name="Dunn M."/>
            <person name="Hung S."/>
            <person name="Kawahara F."/>
            <person name="Miranda-Saavedra D."/>
            <person name="Mourier T."/>
            <person name="Nagra H."/>
            <person name="Otto T.D."/>
            <person name="Rawlings N."/>
            <person name="Sanchez A."/>
            <person name="Sanders M."/>
            <person name="Subramaniam C."/>
            <person name="Tay Y."/>
            <person name="Dear P."/>
            <person name="Doerig C."/>
            <person name="Gruber A."/>
            <person name="Parkinson J."/>
            <person name="Shirley M."/>
            <person name="Wan K.L."/>
            <person name="Berriman M."/>
            <person name="Tomley F."/>
            <person name="Pain A."/>
        </authorList>
    </citation>
    <scope>NUCLEOTIDE SEQUENCE [LARGE SCALE GENOMIC DNA]</scope>
    <source>
        <strain evidence="2">Houghton</strain>
    </source>
</reference>
<gene>
    <name evidence="2" type="ORF">EPH_0001890</name>
</gene>
<name>U6G418_9EIME</name>
<dbReference type="SUPFAM" id="SSF50630">
    <property type="entry name" value="Acid proteases"/>
    <property type="match status" value="1"/>
</dbReference>
<dbReference type="InterPro" id="IPR001969">
    <property type="entry name" value="Aspartic_peptidase_AS"/>
</dbReference>
<protein>
    <submittedName>
        <fullName evidence="2">Uncharacterized protein</fullName>
    </submittedName>
</protein>
<dbReference type="Pfam" id="PF13650">
    <property type="entry name" value="Asp_protease_2"/>
    <property type="match status" value="1"/>
</dbReference>
<dbReference type="AlphaFoldDB" id="U6G418"/>
<accession>U6G418</accession>
<dbReference type="Gene3D" id="2.40.70.10">
    <property type="entry name" value="Acid Proteases"/>
    <property type="match status" value="1"/>
</dbReference>
<dbReference type="EMBL" id="HG690086">
    <property type="protein sequence ID" value="CDI74247.1"/>
    <property type="molecule type" value="Genomic_DNA"/>
</dbReference>
<dbReference type="Proteomes" id="UP000018201">
    <property type="component" value="Unassembled WGS sequence"/>
</dbReference>
<dbReference type="InterPro" id="IPR021109">
    <property type="entry name" value="Peptidase_aspartic_dom_sf"/>
</dbReference>
<evidence type="ECO:0000313" key="3">
    <source>
        <dbReference type="Proteomes" id="UP000018201"/>
    </source>
</evidence>
<dbReference type="GO" id="GO:0006508">
    <property type="term" value="P:proteolysis"/>
    <property type="evidence" value="ECO:0007669"/>
    <property type="project" value="InterPro"/>
</dbReference>
<organism evidence="2 3">
    <name type="scientific">Eimeria praecox</name>
    <dbReference type="NCBI Taxonomy" id="51316"/>
    <lineage>
        <taxon>Eukaryota</taxon>
        <taxon>Sar</taxon>
        <taxon>Alveolata</taxon>
        <taxon>Apicomplexa</taxon>
        <taxon>Conoidasida</taxon>
        <taxon>Coccidia</taxon>
        <taxon>Eucoccidiorida</taxon>
        <taxon>Eimeriorina</taxon>
        <taxon>Eimeriidae</taxon>
        <taxon>Eimeria</taxon>
    </lineage>
</organism>
<evidence type="ECO:0000313" key="2">
    <source>
        <dbReference type="EMBL" id="CDI74247.1"/>
    </source>
</evidence>
<dbReference type="GO" id="GO:0004190">
    <property type="term" value="F:aspartic-type endopeptidase activity"/>
    <property type="evidence" value="ECO:0007669"/>
    <property type="project" value="InterPro"/>
</dbReference>
<proteinExistence type="predicted"/>
<dbReference type="VEuPathDB" id="ToxoDB:EPH_0001890"/>
<dbReference type="PROSITE" id="PS00141">
    <property type="entry name" value="ASP_PROTEASE"/>
    <property type="match status" value="1"/>
</dbReference>
<evidence type="ECO:0000256" key="1">
    <source>
        <dbReference type="SAM" id="MobiDB-lite"/>
    </source>
</evidence>
<feature type="region of interest" description="Disordered" evidence="1">
    <location>
        <begin position="1"/>
        <end position="24"/>
    </location>
</feature>
<reference evidence="2" key="2">
    <citation type="submission" date="2013-10" db="EMBL/GenBank/DDBJ databases">
        <authorList>
            <person name="Aslett M."/>
        </authorList>
    </citation>
    <scope>NUCLEOTIDE SEQUENCE [LARGE SCALE GENOMIC DNA]</scope>
    <source>
        <strain evidence="2">Houghton</strain>
    </source>
</reference>
<keyword evidence="3" id="KW-1185">Reference proteome</keyword>
<sequence length="303" mass="33324">MVEYDEYKSRGNQASGCPSREELTKRPGETCKRYAGTTAVLQVEIAGNGCEVLLDTGASRSFINPKTVELLGLKSDKLRTYVSGRRCELPVIRARAEGSRDNGAKEIRRMTPPEQACEILAKQVASMKAEEAAVLLRPPAKRYRALVRAGAKVPIDSIVQQAKAGMRSLTEPVRGLCYIMVLPGAGEVGAHRLRDERQGALCCALIGQGRSCVRKARLQAILQAPANIVTVGDEEETPWPTAKLDYSHFDKGIGSEEMREVPKEILDVLRAHRAVFPEALPERLPPKRPHDHHILLVPGKLHT</sequence>
<dbReference type="OrthoDB" id="347886at2759"/>